<feature type="transmembrane region" description="Helical" evidence="1">
    <location>
        <begin position="12"/>
        <end position="38"/>
    </location>
</feature>
<protein>
    <submittedName>
        <fullName evidence="2">Uncharacterized protein</fullName>
    </submittedName>
</protein>
<accession>A0A6B0SLU1</accession>
<reference evidence="2 3" key="1">
    <citation type="submission" date="2019-12" db="EMBL/GenBank/DDBJ databases">
        <title>Isolation and characterization of three novel carbon monoxide-oxidizing members of Halobacteria from salione crusts and soils.</title>
        <authorList>
            <person name="Myers M.R."/>
            <person name="King G.M."/>
        </authorList>
    </citation>
    <scope>NUCLEOTIDE SEQUENCE [LARGE SCALE GENOMIC DNA]</scope>
    <source>
        <strain evidence="2 3">PCN9</strain>
    </source>
</reference>
<evidence type="ECO:0000256" key="1">
    <source>
        <dbReference type="SAM" id="Phobius"/>
    </source>
</evidence>
<keyword evidence="1" id="KW-0812">Transmembrane</keyword>
<keyword evidence="3" id="KW-1185">Reference proteome</keyword>
<sequence>MSNVRVGSRWWYWVAAVPLVTAFWVASSLWVAVVAVVVPEAVVADVESLVSIPAVALGVPALVVFAVLPLALWRDARDSC</sequence>
<feature type="transmembrane region" description="Helical" evidence="1">
    <location>
        <begin position="50"/>
        <end position="73"/>
    </location>
</feature>
<dbReference type="AlphaFoldDB" id="A0A6B0SLU1"/>
<gene>
    <name evidence="2" type="ORF">GRX66_18970</name>
</gene>
<evidence type="ECO:0000313" key="3">
    <source>
        <dbReference type="Proteomes" id="UP000471521"/>
    </source>
</evidence>
<evidence type="ECO:0000313" key="2">
    <source>
        <dbReference type="EMBL" id="MXR22555.1"/>
    </source>
</evidence>
<dbReference type="EMBL" id="WUUU01000329">
    <property type="protein sequence ID" value="MXR22555.1"/>
    <property type="molecule type" value="Genomic_DNA"/>
</dbReference>
<proteinExistence type="predicted"/>
<dbReference type="Proteomes" id="UP000471521">
    <property type="component" value="Unassembled WGS sequence"/>
</dbReference>
<keyword evidence="1" id="KW-0472">Membrane</keyword>
<name>A0A6B0SLU1_9EURY</name>
<organism evidence="2 3">
    <name type="scientific">Halobacterium bonnevillei</name>
    <dbReference type="NCBI Taxonomy" id="2692200"/>
    <lineage>
        <taxon>Archaea</taxon>
        <taxon>Methanobacteriati</taxon>
        <taxon>Methanobacteriota</taxon>
        <taxon>Stenosarchaea group</taxon>
        <taxon>Halobacteria</taxon>
        <taxon>Halobacteriales</taxon>
        <taxon>Halobacteriaceae</taxon>
        <taxon>Halobacterium</taxon>
    </lineage>
</organism>
<comment type="caution">
    <text evidence="2">The sequence shown here is derived from an EMBL/GenBank/DDBJ whole genome shotgun (WGS) entry which is preliminary data.</text>
</comment>
<keyword evidence="1" id="KW-1133">Transmembrane helix</keyword>
<feature type="non-terminal residue" evidence="2">
    <location>
        <position position="80"/>
    </location>
</feature>